<accession>A0ACC0D5N1</accession>
<name>A0ACC0D5N1_9PEZI</name>
<dbReference type="Proteomes" id="UP001497680">
    <property type="component" value="Unassembled WGS sequence"/>
</dbReference>
<proteinExistence type="predicted"/>
<evidence type="ECO:0000313" key="2">
    <source>
        <dbReference type="Proteomes" id="UP001497680"/>
    </source>
</evidence>
<protein>
    <submittedName>
        <fullName evidence="1">Ubiquitin-conjugating enzyme E2-binding protein</fullName>
    </submittedName>
</protein>
<evidence type="ECO:0000313" key="1">
    <source>
        <dbReference type="EMBL" id="KAI6088020.1"/>
    </source>
</evidence>
<organism evidence="1 2">
    <name type="scientific">Hypoxylon rubiginosum</name>
    <dbReference type="NCBI Taxonomy" id="110542"/>
    <lineage>
        <taxon>Eukaryota</taxon>
        <taxon>Fungi</taxon>
        <taxon>Dikarya</taxon>
        <taxon>Ascomycota</taxon>
        <taxon>Pezizomycotina</taxon>
        <taxon>Sordariomycetes</taxon>
        <taxon>Xylariomycetidae</taxon>
        <taxon>Xylariales</taxon>
        <taxon>Hypoxylaceae</taxon>
        <taxon>Hypoxylon</taxon>
    </lineage>
</organism>
<sequence>MNSTNSILVYAERLSNIRQISISCSLHNPATSETQASITSDGQTLAVDHDGVKTSVQLPGSVLPSQQINPVWPVGTKDLSWRLPLAPASSISQEEQTVPWSAGDLQPETPITCRQCHATVVDAGLVKVWKDLPSENWAEMMEFWHCHKPDHAHTHAHDENLASRAYGANSRISAQSGVGFVDLTSLLLSETDISASTITQSLSSIGLNQKTGDCVETPETEQSNALQTENSPIFCVSCKSQLGVLNDQTSVSLFKWRVHLSEKAQPATRIVPSLEHCFSAMLLATMARSGCSKSIILPMKVQGQSNRNGLQTTKTSSQLLNIWVFNSNIAFSSTQLANSVLAVKVFYRMVSQTEADKLLDSMTSDVQDINLPADAISEVLDTLNRSNGFLPPSNRLFKEWKVGLLEKWDEDQ</sequence>
<keyword evidence="2" id="KW-1185">Reference proteome</keyword>
<reference evidence="1 2" key="1">
    <citation type="journal article" date="2022" name="New Phytol.">
        <title>Ecological generalism drives hyperdiversity of secondary metabolite gene clusters in xylarialean endophytes.</title>
        <authorList>
            <person name="Franco M.E.E."/>
            <person name="Wisecaver J.H."/>
            <person name="Arnold A.E."/>
            <person name="Ju Y.M."/>
            <person name="Slot J.C."/>
            <person name="Ahrendt S."/>
            <person name="Moore L.P."/>
            <person name="Eastman K.E."/>
            <person name="Scott K."/>
            <person name="Konkel Z."/>
            <person name="Mondo S.J."/>
            <person name="Kuo A."/>
            <person name="Hayes R.D."/>
            <person name="Haridas S."/>
            <person name="Andreopoulos B."/>
            <person name="Riley R."/>
            <person name="LaButti K."/>
            <person name="Pangilinan J."/>
            <person name="Lipzen A."/>
            <person name="Amirebrahimi M."/>
            <person name="Yan J."/>
            <person name="Adam C."/>
            <person name="Keymanesh K."/>
            <person name="Ng V."/>
            <person name="Louie K."/>
            <person name="Northen T."/>
            <person name="Drula E."/>
            <person name="Henrissat B."/>
            <person name="Hsieh H.M."/>
            <person name="Youens-Clark K."/>
            <person name="Lutzoni F."/>
            <person name="Miadlikowska J."/>
            <person name="Eastwood D.C."/>
            <person name="Hamelin R.C."/>
            <person name="Grigoriev I.V."/>
            <person name="U'Ren J.M."/>
        </authorList>
    </citation>
    <scope>NUCLEOTIDE SEQUENCE [LARGE SCALE GENOMIC DNA]</scope>
    <source>
        <strain evidence="1 2">ER1909</strain>
    </source>
</reference>
<gene>
    <name evidence="1" type="ORF">F4821DRAFT_235101</name>
</gene>
<dbReference type="EMBL" id="MU394304">
    <property type="protein sequence ID" value="KAI6088020.1"/>
    <property type="molecule type" value="Genomic_DNA"/>
</dbReference>
<comment type="caution">
    <text evidence="1">The sequence shown here is derived from an EMBL/GenBank/DDBJ whole genome shotgun (WGS) entry which is preliminary data.</text>
</comment>